<sequence>MDIMTKRKIVQPFVDEPYGANIDIGDGSKCKIDDEVVIRLHIDMFNEEAVVDLKRKEKVKDNMVEIVKYYSKPIPSIPQRKPTKKTLDAKIYKHVERLNEATKRVARKKTKLMGCGSKGRKWVRKPIPRDDSTIG</sequence>
<name>A0ABS8T1L2_DATST</name>
<evidence type="ECO:0000313" key="2">
    <source>
        <dbReference type="Proteomes" id="UP000823775"/>
    </source>
</evidence>
<gene>
    <name evidence="1" type="ORF">HAX54_000396</name>
</gene>
<comment type="caution">
    <text evidence="1">The sequence shown here is derived from an EMBL/GenBank/DDBJ whole genome shotgun (WGS) entry which is preliminary data.</text>
</comment>
<evidence type="ECO:0000313" key="1">
    <source>
        <dbReference type="EMBL" id="MCD7465008.1"/>
    </source>
</evidence>
<proteinExistence type="predicted"/>
<accession>A0ABS8T1L2</accession>
<dbReference type="EMBL" id="JACEIK010001010">
    <property type="protein sequence ID" value="MCD7465008.1"/>
    <property type="molecule type" value="Genomic_DNA"/>
</dbReference>
<dbReference type="Proteomes" id="UP000823775">
    <property type="component" value="Unassembled WGS sequence"/>
</dbReference>
<keyword evidence="2" id="KW-1185">Reference proteome</keyword>
<reference evidence="1 2" key="1">
    <citation type="journal article" date="2021" name="BMC Genomics">
        <title>Datura genome reveals duplications of psychoactive alkaloid biosynthetic genes and high mutation rate following tissue culture.</title>
        <authorList>
            <person name="Rajewski A."/>
            <person name="Carter-House D."/>
            <person name="Stajich J."/>
            <person name="Litt A."/>
        </authorList>
    </citation>
    <scope>NUCLEOTIDE SEQUENCE [LARGE SCALE GENOMIC DNA]</scope>
    <source>
        <strain evidence="1">AR-01</strain>
    </source>
</reference>
<organism evidence="1 2">
    <name type="scientific">Datura stramonium</name>
    <name type="common">Jimsonweed</name>
    <name type="synonym">Common thornapple</name>
    <dbReference type="NCBI Taxonomy" id="4076"/>
    <lineage>
        <taxon>Eukaryota</taxon>
        <taxon>Viridiplantae</taxon>
        <taxon>Streptophyta</taxon>
        <taxon>Embryophyta</taxon>
        <taxon>Tracheophyta</taxon>
        <taxon>Spermatophyta</taxon>
        <taxon>Magnoliopsida</taxon>
        <taxon>eudicotyledons</taxon>
        <taxon>Gunneridae</taxon>
        <taxon>Pentapetalae</taxon>
        <taxon>asterids</taxon>
        <taxon>lamiids</taxon>
        <taxon>Solanales</taxon>
        <taxon>Solanaceae</taxon>
        <taxon>Solanoideae</taxon>
        <taxon>Datureae</taxon>
        <taxon>Datura</taxon>
    </lineage>
</organism>
<protein>
    <submittedName>
        <fullName evidence="1">Uncharacterized protein</fullName>
    </submittedName>
</protein>